<protein>
    <submittedName>
        <fullName evidence="3">Domain of uncharacterized function (DUF1707)</fullName>
    </submittedName>
</protein>
<keyword evidence="1" id="KW-0812">Transmembrane</keyword>
<accession>A0A378YPR6</accession>
<feature type="domain" description="DUF1707" evidence="2">
    <location>
        <begin position="7"/>
        <end position="59"/>
    </location>
</feature>
<reference evidence="3 4" key="1">
    <citation type="submission" date="2018-06" db="EMBL/GenBank/DDBJ databases">
        <authorList>
            <consortium name="Pathogen Informatics"/>
            <person name="Doyle S."/>
        </authorList>
    </citation>
    <scope>NUCLEOTIDE SEQUENCE [LARGE SCALE GENOMIC DNA]</scope>
    <source>
        <strain evidence="3 4">NCTC1934</strain>
    </source>
</reference>
<name>A0A378YPR6_9NOCA</name>
<evidence type="ECO:0000313" key="4">
    <source>
        <dbReference type="Proteomes" id="UP000255467"/>
    </source>
</evidence>
<keyword evidence="4" id="KW-1185">Reference proteome</keyword>
<dbReference type="AlphaFoldDB" id="A0A378YPR6"/>
<dbReference type="EMBL" id="UGRY01000002">
    <property type="protein sequence ID" value="SUA79195.1"/>
    <property type="molecule type" value="Genomic_DNA"/>
</dbReference>
<evidence type="ECO:0000256" key="1">
    <source>
        <dbReference type="SAM" id="Phobius"/>
    </source>
</evidence>
<keyword evidence="1" id="KW-0472">Membrane</keyword>
<dbReference type="OrthoDB" id="3748531at2"/>
<dbReference type="RefSeq" id="WP_039816356.1">
    <property type="nucleotide sequence ID" value="NZ_JADLRH010000006.1"/>
</dbReference>
<evidence type="ECO:0000259" key="2">
    <source>
        <dbReference type="Pfam" id="PF08044"/>
    </source>
</evidence>
<gene>
    <name evidence="3" type="ORF">NCTC1934_03671</name>
</gene>
<dbReference type="InterPro" id="IPR012551">
    <property type="entry name" value="DUF1707_SHOCT-like"/>
</dbReference>
<keyword evidence="1" id="KW-1133">Transmembrane helix</keyword>
<dbReference type="Pfam" id="PF08044">
    <property type="entry name" value="DUF1707"/>
    <property type="match status" value="1"/>
</dbReference>
<feature type="transmembrane region" description="Helical" evidence="1">
    <location>
        <begin position="107"/>
        <end position="126"/>
    </location>
</feature>
<evidence type="ECO:0000313" key="3">
    <source>
        <dbReference type="EMBL" id="SUA79195.1"/>
    </source>
</evidence>
<dbReference type="Proteomes" id="UP000255467">
    <property type="component" value="Unassembled WGS sequence"/>
</dbReference>
<feature type="transmembrane region" description="Helical" evidence="1">
    <location>
        <begin position="82"/>
        <end position="101"/>
    </location>
</feature>
<sequence length="141" mass="15782">MDIASGTRASDAERAAVIEQLGRHMAEGRITTTEYDERAAQVYATPTREGLHVVLADLPELTTTTVRQRTPRIPVWQRIEGSAWFGVGLLCLAIWAMISIAAGEPTYFWPFWVIVPWGGVLVFRMLTGWESSSCGRHPRPR</sequence>
<organism evidence="3 4">
    <name type="scientific">Nocardia otitidiscaviarum</name>
    <dbReference type="NCBI Taxonomy" id="1823"/>
    <lineage>
        <taxon>Bacteria</taxon>
        <taxon>Bacillati</taxon>
        <taxon>Actinomycetota</taxon>
        <taxon>Actinomycetes</taxon>
        <taxon>Mycobacteriales</taxon>
        <taxon>Nocardiaceae</taxon>
        <taxon>Nocardia</taxon>
    </lineage>
</organism>
<dbReference type="STRING" id="1406858.GCA_000710895_03336"/>
<proteinExistence type="predicted"/>